<evidence type="ECO:0000313" key="4">
    <source>
        <dbReference type="EMBL" id="VDP09173.1"/>
    </source>
</evidence>
<keyword evidence="1" id="KW-0813">Transport</keyword>
<dbReference type="InterPro" id="IPR013037">
    <property type="entry name" value="Clathrin_b-adaptin_app_Ig-like"/>
</dbReference>
<accession>A0A3P8EJL6</accession>
<reference evidence="6" key="2">
    <citation type="submission" date="2019-09" db="UniProtKB">
        <authorList>
            <consortium name="WormBaseParasite"/>
        </authorList>
    </citation>
    <scope>IDENTIFICATION</scope>
</reference>
<dbReference type="SUPFAM" id="SSF49348">
    <property type="entry name" value="Clathrin adaptor appendage domain"/>
    <property type="match status" value="1"/>
</dbReference>
<organism evidence="5 6">
    <name type="scientific">Heligmosomoides polygyrus</name>
    <name type="common">Parasitic roundworm</name>
    <dbReference type="NCBI Taxonomy" id="6339"/>
    <lineage>
        <taxon>Eukaryota</taxon>
        <taxon>Metazoa</taxon>
        <taxon>Ecdysozoa</taxon>
        <taxon>Nematoda</taxon>
        <taxon>Chromadorea</taxon>
        <taxon>Rhabditida</taxon>
        <taxon>Rhabditina</taxon>
        <taxon>Rhabditomorpha</taxon>
        <taxon>Strongyloidea</taxon>
        <taxon>Heligmosomidae</taxon>
        <taxon>Heligmosomoides</taxon>
    </lineage>
</organism>
<protein>
    <submittedName>
        <fullName evidence="6">Alpha_adaptinC2 domain-containing protein</fullName>
    </submittedName>
</protein>
<keyword evidence="5" id="KW-1185">Reference proteome</keyword>
<evidence type="ECO:0000256" key="2">
    <source>
        <dbReference type="ARBA" id="ARBA00022927"/>
    </source>
</evidence>
<dbReference type="WBParaSite" id="HPBE_0001754501-mRNA-1">
    <property type="protein sequence ID" value="HPBE_0001754501-mRNA-1"/>
    <property type="gene ID" value="HPBE_0001754501"/>
</dbReference>
<dbReference type="OrthoDB" id="10254310at2759"/>
<evidence type="ECO:0000313" key="5">
    <source>
        <dbReference type="Proteomes" id="UP000050761"/>
    </source>
</evidence>
<dbReference type="AlphaFoldDB" id="A0A183G721"/>
<name>A0A183G721_HELPZ</name>
<proteinExistence type="predicted"/>
<dbReference type="EMBL" id="UZAH01030081">
    <property type="protein sequence ID" value="VDP09173.1"/>
    <property type="molecule type" value="Genomic_DNA"/>
</dbReference>
<reference evidence="4 5" key="1">
    <citation type="submission" date="2018-11" db="EMBL/GenBank/DDBJ databases">
        <authorList>
            <consortium name="Pathogen Informatics"/>
        </authorList>
    </citation>
    <scope>NUCLEOTIDE SEQUENCE [LARGE SCALE GENOMIC DNA]</scope>
</reference>
<feature type="domain" description="Clathrin adaptor alpha/beta/gamma-adaptin appendage Ig-like subdomain" evidence="3">
    <location>
        <begin position="80"/>
        <end position="182"/>
    </location>
</feature>
<accession>A0A183G721</accession>
<dbReference type="InterPro" id="IPR013041">
    <property type="entry name" value="Clathrin_app_Ig-like_sf"/>
</dbReference>
<evidence type="ECO:0000256" key="1">
    <source>
        <dbReference type="ARBA" id="ARBA00022448"/>
    </source>
</evidence>
<dbReference type="Pfam" id="PF02883">
    <property type="entry name" value="Alpha_adaptinC2"/>
    <property type="match status" value="1"/>
</dbReference>
<dbReference type="FunFam" id="2.60.40.1150:FF:000001">
    <property type="entry name" value="AP complex subunit beta"/>
    <property type="match status" value="1"/>
</dbReference>
<dbReference type="GO" id="GO:0006886">
    <property type="term" value="P:intracellular protein transport"/>
    <property type="evidence" value="ECO:0007669"/>
    <property type="project" value="InterPro"/>
</dbReference>
<dbReference type="Gene3D" id="2.60.40.1150">
    <property type="match status" value="1"/>
</dbReference>
<keyword evidence="2" id="KW-0653">Protein transport</keyword>
<sequence>MSTSGGLDDLLGLGGPSLVDPAPVATIPSTFDPLANLGLGGLSAASPVVPVIPSAAPPALGGLGDIFSGAPVLLETSCGYQVPKQLWLDAARAKGLQLEGTFVRRGGAIFMEMTLTNKAMQGLSGFAIQFNRNSFGLAPAEPLRVPSPLMPGQTANVALRCDTSGAVQKMDPLTNLQVLFLSNSS</sequence>
<dbReference type="GO" id="GO:0016192">
    <property type="term" value="P:vesicle-mediated transport"/>
    <property type="evidence" value="ECO:0007669"/>
    <property type="project" value="InterPro"/>
</dbReference>
<dbReference type="Proteomes" id="UP000050761">
    <property type="component" value="Unassembled WGS sequence"/>
</dbReference>
<evidence type="ECO:0000259" key="3">
    <source>
        <dbReference type="SMART" id="SM00809"/>
    </source>
</evidence>
<dbReference type="SMART" id="SM00809">
    <property type="entry name" value="Alpha_adaptinC2"/>
    <property type="match status" value="1"/>
</dbReference>
<gene>
    <name evidence="4" type="ORF">HPBE_LOCUS17544</name>
</gene>
<dbReference type="InterPro" id="IPR008152">
    <property type="entry name" value="Clathrin_a/b/g-adaptin_app_Ig"/>
</dbReference>
<evidence type="ECO:0000313" key="6">
    <source>
        <dbReference type="WBParaSite" id="HPBE_0001754501-mRNA-1"/>
    </source>
</evidence>